<keyword evidence="2" id="KW-1185">Reference proteome</keyword>
<proteinExistence type="predicted"/>
<dbReference type="AlphaFoldDB" id="A0A4Z2ISW9"/>
<evidence type="ECO:0000313" key="1">
    <source>
        <dbReference type="EMBL" id="TNN80946.1"/>
    </source>
</evidence>
<gene>
    <name evidence="1" type="ORF">EYF80_008951</name>
</gene>
<comment type="caution">
    <text evidence="1">The sequence shown here is derived from an EMBL/GenBank/DDBJ whole genome shotgun (WGS) entry which is preliminary data.</text>
</comment>
<organism evidence="1 2">
    <name type="scientific">Liparis tanakae</name>
    <name type="common">Tanaka's snailfish</name>
    <dbReference type="NCBI Taxonomy" id="230148"/>
    <lineage>
        <taxon>Eukaryota</taxon>
        <taxon>Metazoa</taxon>
        <taxon>Chordata</taxon>
        <taxon>Craniata</taxon>
        <taxon>Vertebrata</taxon>
        <taxon>Euteleostomi</taxon>
        <taxon>Actinopterygii</taxon>
        <taxon>Neopterygii</taxon>
        <taxon>Teleostei</taxon>
        <taxon>Neoteleostei</taxon>
        <taxon>Acanthomorphata</taxon>
        <taxon>Eupercaria</taxon>
        <taxon>Perciformes</taxon>
        <taxon>Cottioidei</taxon>
        <taxon>Cottales</taxon>
        <taxon>Liparidae</taxon>
        <taxon>Liparis</taxon>
    </lineage>
</organism>
<dbReference type="EMBL" id="SRLO01000050">
    <property type="protein sequence ID" value="TNN80946.1"/>
    <property type="molecule type" value="Genomic_DNA"/>
</dbReference>
<name>A0A4Z2ISW9_9TELE</name>
<sequence length="89" mass="9666">MVRFLCTASSPLHPKVPVAPRPFLPSIWKRVCDSANDTFEPGVSTKSPTAPVACGYGREVLADGVVPVESTVRLRETQRETEEGKVGKK</sequence>
<dbReference type="Proteomes" id="UP000314294">
    <property type="component" value="Unassembled WGS sequence"/>
</dbReference>
<evidence type="ECO:0000313" key="2">
    <source>
        <dbReference type="Proteomes" id="UP000314294"/>
    </source>
</evidence>
<accession>A0A4Z2ISW9</accession>
<reference evidence="1 2" key="1">
    <citation type="submission" date="2019-03" db="EMBL/GenBank/DDBJ databases">
        <title>First draft genome of Liparis tanakae, snailfish: a comprehensive survey of snailfish specific genes.</title>
        <authorList>
            <person name="Kim W."/>
            <person name="Song I."/>
            <person name="Jeong J.-H."/>
            <person name="Kim D."/>
            <person name="Kim S."/>
            <person name="Ryu S."/>
            <person name="Song J.Y."/>
            <person name="Lee S.K."/>
        </authorList>
    </citation>
    <scope>NUCLEOTIDE SEQUENCE [LARGE SCALE GENOMIC DNA]</scope>
    <source>
        <tissue evidence="1">Muscle</tissue>
    </source>
</reference>
<protein>
    <submittedName>
        <fullName evidence="1">Uncharacterized protein</fullName>
    </submittedName>
</protein>